<accession>A0ACC0L7J7</accession>
<sequence>MQHQCMMNYSVILSPLPNQNSQVTLDECAADKIGSNGLNGFSILWGGLKWLVRIDVLKALPQTCLTFYGPKALQIHLVPTVDADEFYRVVYYLIPCT</sequence>
<dbReference type="Proteomes" id="UP001062846">
    <property type="component" value="Chromosome 13"/>
</dbReference>
<name>A0ACC0L7J7_RHOML</name>
<protein>
    <submittedName>
        <fullName evidence="1">Uncharacterized protein</fullName>
    </submittedName>
</protein>
<dbReference type="EMBL" id="CM046400">
    <property type="protein sequence ID" value="KAI8524733.1"/>
    <property type="molecule type" value="Genomic_DNA"/>
</dbReference>
<organism evidence="1 2">
    <name type="scientific">Rhododendron molle</name>
    <name type="common">Chinese azalea</name>
    <name type="synonym">Azalea mollis</name>
    <dbReference type="NCBI Taxonomy" id="49168"/>
    <lineage>
        <taxon>Eukaryota</taxon>
        <taxon>Viridiplantae</taxon>
        <taxon>Streptophyta</taxon>
        <taxon>Embryophyta</taxon>
        <taxon>Tracheophyta</taxon>
        <taxon>Spermatophyta</taxon>
        <taxon>Magnoliopsida</taxon>
        <taxon>eudicotyledons</taxon>
        <taxon>Gunneridae</taxon>
        <taxon>Pentapetalae</taxon>
        <taxon>asterids</taxon>
        <taxon>Ericales</taxon>
        <taxon>Ericaceae</taxon>
        <taxon>Ericoideae</taxon>
        <taxon>Rhodoreae</taxon>
        <taxon>Rhododendron</taxon>
    </lineage>
</organism>
<evidence type="ECO:0000313" key="1">
    <source>
        <dbReference type="EMBL" id="KAI8524733.1"/>
    </source>
</evidence>
<evidence type="ECO:0000313" key="2">
    <source>
        <dbReference type="Proteomes" id="UP001062846"/>
    </source>
</evidence>
<keyword evidence="2" id="KW-1185">Reference proteome</keyword>
<comment type="caution">
    <text evidence="1">The sequence shown here is derived from an EMBL/GenBank/DDBJ whole genome shotgun (WGS) entry which is preliminary data.</text>
</comment>
<proteinExistence type="predicted"/>
<gene>
    <name evidence="1" type="ORF">RHMOL_Rhmol13G0171800</name>
</gene>
<reference evidence="1" key="1">
    <citation type="submission" date="2022-02" db="EMBL/GenBank/DDBJ databases">
        <title>Plant Genome Project.</title>
        <authorList>
            <person name="Zhang R.-G."/>
        </authorList>
    </citation>
    <scope>NUCLEOTIDE SEQUENCE</scope>
    <source>
        <strain evidence="1">AT1</strain>
    </source>
</reference>